<dbReference type="EMBL" id="BSYO01000018">
    <property type="protein sequence ID" value="GMH17686.1"/>
    <property type="molecule type" value="Genomic_DNA"/>
</dbReference>
<evidence type="ECO:0000313" key="3">
    <source>
        <dbReference type="Proteomes" id="UP001279734"/>
    </source>
</evidence>
<dbReference type="InterPro" id="IPR032001">
    <property type="entry name" value="SAWADEE_dom"/>
</dbReference>
<gene>
    <name evidence="2" type="ORF">Nepgr_019527</name>
</gene>
<organism evidence="2 3">
    <name type="scientific">Nepenthes gracilis</name>
    <name type="common">Slender pitcher plant</name>
    <dbReference type="NCBI Taxonomy" id="150966"/>
    <lineage>
        <taxon>Eukaryota</taxon>
        <taxon>Viridiplantae</taxon>
        <taxon>Streptophyta</taxon>
        <taxon>Embryophyta</taxon>
        <taxon>Tracheophyta</taxon>
        <taxon>Spermatophyta</taxon>
        <taxon>Magnoliopsida</taxon>
        <taxon>eudicotyledons</taxon>
        <taxon>Gunneridae</taxon>
        <taxon>Pentapetalae</taxon>
        <taxon>Caryophyllales</taxon>
        <taxon>Nepenthaceae</taxon>
        <taxon>Nepenthes</taxon>
    </lineage>
</organism>
<dbReference type="Proteomes" id="UP001279734">
    <property type="component" value="Unassembled WGS sequence"/>
</dbReference>
<protein>
    <recommendedName>
        <fullName evidence="1">SAWADEE domain-containing protein</fullName>
    </recommendedName>
</protein>
<keyword evidence="3" id="KW-1185">Reference proteome</keyword>
<sequence>MERLQVDLKECQAFFSESEIAEMENLFRQVGEESLSQEFCREIAASFSSSTCRAGKPAVHWEQVRSWFHEKNSELLAKSSSTEQKDSSLPLDVCIPSKMPETSIVLKGGGAAELSELAFEAKSSRDSAWYDVASFLNYRVLCTGELEVRVRFAGFGIDHDEWVNARKEVRERSIPLEASECHKVKVGDLVLCFQERADYAVYVDAHVIEIQRRLHDIKGCRCIFLVRYDDDNTEDKVQLSGICRRPK</sequence>
<name>A0AAD3XVF3_NEPGR</name>
<proteinExistence type="predicted"/>
<dbReference type="AlphaFoldDB" id="A0AAD3XVF3"/>
<accession>A0AAD3XVF3</accession>
<dbReference type="InterPro" id="IPR039276">
    <property type="entry name" value="SHH1/2"/>
</dbReference>
<evidence type="ECO:0000313" key="2">
    <source>
        <dbReference type="EMBL" id="GMH17686.1"/>
    </source>
</evidence>
<dbReference type="PANTHER" id="PTHR33827">
    <property type="entry name" value="PROTEIN SAWADEE HOMEODOMAIN HOMOLOG 2"/>
    <property type="match status" value="1"/>
</dbReference>
<dbReference type="Pfam" id="PF16719">
    <property type="entry name" value="SAWADEE"/>
    <property type="match status" value="1"/>
</dbReference>
<dbReference type="GO" id="GO:0003682">
    <property type="term" value="F:chromatin binding"/>
    <property type="evidence" value="ECO:0007669"/>
    <property type="project" value="InterPro"/>
</dbReference>
<dbReference type="Gene3D" id="2.40.50.40">
    <property type="match status" value="1"/>
</dbReference>
<dbReference type="PANTHER" id="PTHR33827:SF2">
    <property type="entry name" value="PROTEIN SAWADEE HOMEODOMAIN HOMOLOG 1"/>
    <property type="match status" value="1"/>
</dbReference>
<evidence type="ECO:0000259" key="1">
    <source>
        <dbReference type="Pfam" id="PF16719"/>
    </source>
</evidence>
<feature type="domain" description="SAWADEE" evidence="1">
    <location>
        <begin position="116"/>
        <end position="243"/>
    </location>
</feature>
<comment type="caution">
    <text evidence="2">The sequence shown here is derived from an EMBL/GenBank/DDBJ whole genome shotgun (WGS) entry which is preliminary data.</text>
</comment>
<reference evidence="2" key="1">
    <citation type="submission" date="2023-05" db="EMBL/GenBank/DDBJ databases">
        <title>Nepenthes gracilis genome sequencing.</title>
        <authorList>
            <person name="Fukushima K."/>
        </authorList>
    </citation>
    <scope>NUCLEOTIDE SEQUENCE</scope>
    <source>
        <strain evidence="2">SING2019-196</strain>
    </source>
</reference>
<dbReference type="Gene3D" id="2.30.30.140">
    <property type="match status" value="1"/>
</dbReference>